<dbReference type="GO" id="GO:0009398">
    <property type="term" value="P:FMN biosynthetic process"/>
    <property type="evidence" value="ECO:0007669"/>
    <property type="project" value="UniProtKB-UniRule"/>
</dbReference>
<keyword evidence="4 15" id="KW-0285">Flavoprotein</keyword>
<evidence type="ECO:0000256" key="8">
    <source>
        <dbReference type="ARBA" id="ARBA00022741"/>
    </source>
</evidence>
<dbReference type="FunFam" id="2.40.30.30:FF:000003">
    <property type="entry name" value="Riboflavin biosynthesis protein"/>
    <property type="match status" value="1"/>
</dbReference>
<dbReference type="AlphaFoldDB" id="A0A6B3N7W1"/>
<dbReference type="GO" id="GO:0003919">
    <property type="term" value="F:FMN adenylyltransferase activity"/>
    <property type="evidence" value="ECO:0007669"/>
    <property type="project" value="UniProtKB-UniRule"/>
</dbReference>
<comment type="catalytic activity">
    <reaction evidence="13 15">
        <text>riboflavin + ATP = FMN + ADP + H(+)</text>
        <dbReference type="Rhea" id="RHEA:14357"/>
        <dbReference type="ChEBI" id="CHEBI:15378"/>
        <dbReference type="ChEBI" id="CHEBI:30616"/>
        <dbReference type="ChEBI" id="CHEBI:57986"/>
        <dbReference type="ChEBI" id="CHEBI:58210"/>
        <dbReference type="ChEBI" id="CHEBI:456216"/>
        <dbReference type="EC" id="2.7.1.26"/>
    </reaction>
</comment>
<evidence type="ECO:0000256" key="2">
    <source>
        <dbReference type="ARBA" id="ARBA00004726"/>
    </source>
</evidence>
<keyword evidence="10 15" id="KW-0274">FAD</keyword>
<keyword evidence="6 15" id="KW-0808">Transferase</keyword>
<reference evidence="17" key="1">
    <citation type="submission" date="2019-11" db="EMBL/GenBank/DDBJ databases">
        <title>Genomic insights into an expanded diversity of filamentous marine cyanobacteria reveals the extraordinary biosynthetic potential of Moorea and Okeania.</title>
        <authorList>
            <person name="Ferreira Leao T."/>
            <person name="Wang M."/>
            <person name="Moss N."/>
            <person name="Da Silva R."/>
            <person name="Sanders J."/>
            <person name="Nurk S."/>
            <person name="Gurevich A."/>
            <person name="Humphrey G."/>
            <person name="Reher R."/>
            <person name="Zhu Q."/>
            <person name="Belda-Ferre P."/>
            <person name="Glukhov E."/>
            <person name="Rex R."/>
            <person name="Dorrestein P.C."/>
            <person name="Knight R."/>
            <person name="Pevzner P."/>
            <person name="Gerwick W.H."/>
            <person name="Gerwick L."/>
        </authorList>
    </citation>
    <scope>NUCLEOTIDE SEQUENCE</scope>
    <source>
        <strain evidence="17">SIO1C4</strain>
    </source>
</reference>
<dbReference type="Pfam" id="PF01687">
    <property type="entry name" value="Flavokinase"/>
    <property type="match status" value="1"/>
</dbReference>
<keyword evidence="7 15" id="KW-0548">Nucleotidyltransferase</keyword>
<evidence type="ECO:0000256" key="13">
    <source>
        <dbReference type="ARBA" id="ARBA00047880"/>
    </source>
</evidence>
<dbReference type="GO" id="GO:0006747">
    <property type="term" value="P:FAD biosynthetic process"/>
    <property type="evidence" value="ECO:0007669"/>
    <property type="project" value="UniProtKB-UniRule"/>
</dbReference>
<dbReference type="UniPathway" id="UPA00277">
    <property type="reaction ID" value="UER00407"/>
</dbReference>
<comment type="function">
    <text evidence="1">Catalyzes the phosphorylation of riboflavin to FMN followed by the adenylation of FMN to FAD.</text>
</comment>
<proteinExistence type="inferred from homology"/>
<dbReference type="EC" id="2.7.7.2" evidence="15"/>
<evidence type="ECO:0000256" key="7">
    <source>
        <dbReference type="ARBA" id="ARBA00022695"/>
    </source>
</evidence>
<evidence type="ECO:0000256" key="11">
    <source>
        <dbReference type="ARBA" id="ARBA00022840"/>
    </source>
</evidence>
<dbReference type="GO" id="GO:0008531">
    <property type="term" value="F:riboflavin kinase activity"/>
    <property type="evidence" value="ECO:0007669"/>
    <property type="project" value="UniProtKB-UniRule"/>
</dbReference>
<dbReference type="PIRSF" id="PIRSF004491">
    <property type="entry name" value="FAD_Synth"/>
    <property type="match status" value="1"/>
</dbReference>
<evidence type="ECO:0000259" key="16">
    <source>
        <dbReference type="SMART" id="SM00904"/>
    </source>
</evidence>
<dbReference type="GO" id="GO:0009231">
    <property type="term" value="P:riboflavin biosynthetic process"/>
    <property type="evidence" value="ECO:0007669"/>
    <property type="project" value="InterPro"/>
</dbReference>
<dbReference type="InterPro" id="IPR023465">
    <property type="entry name" value="Riboflavin_kinase_dom_sf"/>
</dbReference>
<keyword evidence="5 15" id="KW-0288">FMN</keyword>
<dbReference type="InterPro" id="IPR023468">
    <property type="entry name" value="Riboflavin_kinase"/>
</dbReference>
<evidence type="ECO:0000256" key="10">
    <source>
        <dbReference type="ARBA" id="ARBA00022827"/>
    </source>
</evidence>
<dbReference type="Gene3D" id="3.40.50.620">
    <property type="entry name" value="HUPs"/>
    <property type="match status" value="1"/>
</dbReference>
<dbReference type="PANTHER" id="PTHR22749:SF6">
    <property type="entry name" value="RIBOFLAVIN KINASE"/>
    <property type="match status" value="1"/>
</dbReference>
<evidence type="ECO:0000256" key="15">
    <source>
        <dbReference type="PIRNR" id="PIRNR004491"/>
    </source>
</evidence>
<sequence>MRVISSLDTALTPTAVALGNFDGIHLGHQKVIAPILRESIAAKAIAIESQPVVDRQNVIPSSSLSIPKEKIESPVDGKISYPYITVATFDPHPREFFSGVACKLLTPRAEKVEQLNRIGVEQLVLLPFDRELAALTPKQFVETILVRQLRVQQVSVGEDFRFGHRRAGTAGDLREIASNYGVEVTIVSLKTSEGERISSSAIRQALEQGEINQANRLLGRPYTLTGVVVKGQGLGRTIGFPTANLQLPPEKFLPKQGVYCVRVWGTSIGSPASPMSGVMNIGERPTVNGSSLTVEFHLLDWLGDLYGQTLTVNLEKFLRPEQKFASLDALKNQIQTDCLAARTFLGN</sequence>
<keyword evidence="8 15" id="KW-0547">Nucleotide-binding</keyword>
<comment type="caution">
    <text evidence="17">The sequence shown here is derived from an EMBL/GenBank/DDBJ whole genome shotgun (WGS) entry which is preliminary data.</text>
</comment>
<comment type="pathway">
    <text evidence="2 15">Cofactor biosynthesis; FAD biosynthesis; FAD from FMN: step 1/1.</text>
</comment>
<keyword evidence="9 15" id="KW-0418">Kinase</keyword>
<dbReference type="UniPathway" id="UPA00276">
    <property type="reaction ID" value="UER00406"/>
</dbReference>
<organism evidence="17">
    <name type="scientific">Symploca sp. SIO1C4</name>
    <dbReference type="NCBI Taxonomy" id="2607765"/>
    <lineage>
        <taxon>Bacteria</taxon>
        <taxon>Bacillati</taxon>
        <taxon>Cyanobacteriota</taxon>
        <taxon>Cyanophyceae</taxon>
        <taxon>Coleofasciculales</taxon>
        <taxon>Coleofasciculaceae</taxon>
        <taxon>Symploca</taxon>
    </lineage>
</organism>
<evidence type="ECO:0000256" key="1">
    <source>
        <dbReference type="ARBA" id="ARBA00002121"/>
    </source>
</evidence>
<dbReference type="Pfam" id="PF06574">
    <property type="entry name" value="FAD_syn"/>
    <property type="match status" value="2"/>
</dbReference>
<dbReference type="Gene3D" id="2.40.30.30">
    <property type="entry name" value="Riboflavin kinase-like"/>
    <property type="match status" value="1"/>
</dbReference>
<dbReference type="EMBL" id="JAAHFQ010000045">
    <property type="protein sequence ID" value="NER26712.1"/>
    <property type="molecule type" value="Genomic_DNA"/>
</dbReference>
<dbReference type="GO" id="GO:0005524">
    <property type="term" value="F:ATP binding"/>
    <property type="evidence" value="ECO:0007669"/>
    <property type="project" value="UniProtKB-UniRule"/>
</dbReference>
<evidence type="ECO:0000256" key="12">
    <source>
        <dbReference type="ARBA" id="ARBA00023268"/>
    </source>
</evidence>
<accession>A0A6B3N7W1</accession>
<comment type="pathway">
    <text evidence="3 15">Cofactor biosynthesis; FMN biosynthesis; FMN from riboflavin (ATP route): step 1/1.</text>
</comment>
<name>A0A6B3N7W1_9CYAN</name>
<evidence type="ECO:0000256" key="3">
    <source>
        <dbReference type="ARBA" id="ARBA00005201"/>
    </source>
</evidence>
<dbReference type="InterPro" id="IPR015864">
    <property type="entry name" value="FAD_synthase"/>
</dbReference>
<gene>
    <name evidence="17" type="ORF">F6J89_03560</name>
</gene>
<keyword evidence="12" id="KW-0511">Multifunctional enzyme</keyword>
<evidence type="ECO:0000256" key="9">
    <source>
        <dbReference type="ARBA" id="ARBA00022777"/>
    </source>
</evidence>
<dbReference type="EC" id="2.7.1.26" evidence="15"/>
<evidence type="ECO:0000256" key="6">
    <source>
        <dbReference type="ARBA" id="ARBA00022679"/>
    </source>
</evidence>
<dbReference type="PANTHER" id="PTHR22749">
    <property type="entry name" value="RIBOFLAVIN KINASE/FMN ADENYLYLTRANSFERASE"/>
    <property type="match status" value="1"/>
</dbReference>
<dbReference type="InterPro" id="IPR014729">
    <property type="entry name" value="Rossmann-like_a/b/a_fold"/>
</dbReference>
<comment type="similarity">
    <text evidence="15">Belongs to the ribF family.</text>
</comment>
<dbReference type="NCBIfam" id="TIGR00083">
    <property type="entry name" value="ribF"/>
    <property type="match status" value="1"/>
</dbReference>
<dbReference type="InterPro" id="IPR015865">
    <property type="entry name" value="Riboflavin_kinase_bac/euk"/>
</dbReference>
<keyword evidence="11 15" id="KW-0067">ATP-binding</keyword>
<comment type="catalytic activity">
    <reaction evidence="14 15">
        <text>FMN + ATP + H(+) = FAD + diphosphate</text>
        <dbReference type="Rhea" id="RHEA:17237"/>
        <dbReference type="ChEBI" id="CHEBI:15378"/>
        <dbReference type="ChEBI" id="CHEBI:30616"/>
        <dbReference type="ChEBI" id="CHEBI:33019"/>
        <dbReference type="ChEBI" id="CHEBI:57692"/>
        <dbReference type="ChEBI" id="CHEBI:58210"/>
        <dbReference type="EC" id="2.7.7.2"/>
    </reaction>
</comment>
<dbReference type="SMART" id="SM00904">
    <property type="entry name" value="Flavokinase"/>
    <property type="match status" value="1"/>
</dbReference>
<dbReference type="InterPro" id="IPR002606">
    <property type="entry name" value="Riboflavin_kinase_bac"/>
</dbReference>
<evidence type="ECO:0000256" key="14">
    <source>
        <dbReference type="ARBA" id="ARBA00049494"/>
    </source>
</evidence>
<dbReference type="SUPFAM" id="SSF82114">
    <property type="entry name" value="Riboflavin kinase-like"/>
    <property type="match status" value="1"/>
</dbReference>
<feature type="domain" description="Riboflavin kinase" evidence="16">
    <location>
        <begin position="217"/>
        <end position="346"/>
    </location>
</feature>
<dbReference type="NCBIfam" id="NF004160">
    <property type="entry name" value="PRK05627.1-3"/>
    <property type="match status" value="1"/>
</dbReference>
<protein>
    <recommendedName>
        <fullName evidence="15">Riboflavin biosynthesis protein</fullName>
    </recommendedName>
    <domain>
        <recommendedName>
            <fullName evidence="15">Riboflavin kinase</fullName>
            <ecNumber evidence="15">2.7.1.26</ecNumber>
        </recommendedName>
        <alternativeName>
            <fullName evidence="15">Flavokinase</fullName>
        </alternativeName>
    </domain>
    <domain>
        <recommendedName>
            <fullName evidence="15">FMN adenylyltransferase</fullName>
            <ecNumber evidence="15">2.7.7.2</ecNumber>
        </recommendedName>
        <alternativeName>
            <fullName evidence="15">FAD pyrophosphorylase</fullName>
        </alternativeName>
        <alternativeName>
            <fullName evidence="15">FAD synthase</fullName>
        </alternativeName>
    </domain>
</protein>
<evidence type="ECO:0000313" key="17">
    <source>
        <dbReference type="EMBL" id="NER26712.1"/>
    </source>
</evidence>
<dbReference type="SUPFAM" id="SSF52374">
    <property type="entry name" value="Nucleotidylyl transferase"/>
    <property type="match status" value="1"/>
</dbReference>
<evidence type="ECO:0000256" key="5">
    <source>
        <dbReference type="ARBA" id="ARBA00022643"/>
    </source>
</evidence>
<evidence type="ECO:0000256" key="4">
    <source>
        <dbReference type="ARBA" id="ARBA00022630"/>
    </source>
</evidence>
<dbReference type="CDD" id="cd02064">
    <property type="entry name" value="FAD_synthetase_N"/>
    <property type="match status" value="1"/>
</dbReference>